<evidence type="ECO:0008006" key="3">
    <source>
        <dbReference type="Google" id="ProtNLM"/>
    </source>
</evidence>
<name>A0A6G9YL75_9NOCA</name>
<organism evidence="1 2">
    <name type="scientific">Nocardia arthritidis</name>
    <dbReference type="NCBI Taxonomy" id="228602"/>
    <lineage>
        <taxon>Bacteria</taxon>
        <taxon>Bacillati</taxon>
        <taxon>Actinomycetota</taxon>
        <taxon>Actinomycetes</taxon>
        <taxon>Mycobacteriales</taxon>
        <taxon>Nocardiaceae</taxon>
        <taxon>Nocardia</taxon>
    </lineage>
</organism>
<evidence type="ECO:0000313" key="1">
    <source>
        <dbReference type="EMBL" id="QIS13954.1"/>
    </source>
</evidence>
<dbReference type="AlphaFoldDB" id="A0A6G9YL75"/>
<protein>
    <recommendedName>
        <fullName evidence="3">DUF4254 domain-containing protein</fullName>
    </recommendedName>
</protein>
<dbReference type="EMBL" id="CP046172">
    <property type="protein sequence ID" value="QIS13954.1"/>
    <property type="molecule type" value="Genomic_DNA"/>
</dbReference>
<proteinExistence type="predicted"/>
<evidence type="ECO:0000313" key="2">
    <source>
        <dbReference type="Proteomes" id="UP000503540"/>
    </source>
</evidence>
<reference evidence="1 2" key="1">
    <citation type="journal article" date="2019" name="ACS Chem. Biol.">
        <title>Identification and Mobilization of a Cryptic Antibiotic Biosynthesis Gene Locus from a Human-Pathogenic Nocardia Isolate.</title>
        <authorList>
            <person name="Herisse M."/>
            <person name="Ishida K."/>
            <person name="Porter J.L."/>
            <person name="Howden B."/>
            <person name="Hertweck C."/>
            <person name="Stinear T.P."/>
            <person name="Pidot S.J."/>
        </authorList>
    </citation>
    <scope>NUCLEOTIDE SEQUENCE [LARGE SCALE GENOMIC DNA]</scope>
    <source>
        <strain evidence="1 2">AUSMDU00012717</strain>
    </source>
</reference>
<dbReference type="RefSeq" id="WP_167476418.1">
    <property type="nucleotide sequence ID" value="NZ_CP046172.1"/>
</dbReference>
<gene>
    <name evidence="1" type="ORF">F5544_30555</name>
</gene>
<accession>A0A6G9YL75</accession>
<sequence length="171" mass="18741">MIGMLPDAYSLLAGSPMMAADSSEPKTSLTGILPRANVLLAALHRSWEVETDPELARWAYRLGVLYARLGDGPLPADIRQRASKIIDEVNDWIARTMPRAVGGATMAPVSMGELVAWIARAAKCSEQLPVSEIHPLWRRLAELVQAYNDLVRGLEAGTCDLPTYLPETDWS</sequence>
<dbReference type="Proteomes" id="UP000503540">
    <property type="component" value="Chromosome"/>
</dbReference>
<dbReference type="KEGG" id="nah:F5544_30555"/>
<keyword evidence="2" id="KW-1185">Reference proteome</keyword>